<dbReference type="Pfam" id="PF02080">
    <property type="entry name" value="TrkA_C"/>
    <property type="match status" value="2"/>
</dbReference>
<accession>A0A451BHJ0</accession>
<keyword evidence="2" id="KW-0813">Transport</keyword>
<gene>
    <name evidence="11" type="ORF">BECKSD772D_GA0070982_100137</name>
    <name evidence="10" type="ORF">BECKSD772E_GA0070983_11001</name>
    <name evidence="9" type="ORF">BECKSD772F_GA0070984_10951</name>
</gene>
<dbReference type="PROSITE" id="PS51202">
    <property type="entry name" value="RCK_C"/>
    <property type="match status" value="2"/>
</dbReference>
<dbReference type="InterPro" id="IPR006037">
    <property type="entry name" value="RCK_C"/>
</dbReference>
<dbReference type="EMBL" id="CAADFR010000095">
    <property type="protein sequence ID" value="VFK41560.1"/>
    <property type="molecule type" value="Genomic_DNA"/>
</dbReference>
<dbReference type="InterPro" id="IPR003148">
    <property type="entry name" value="RCK_N"/>
</dbReference>
<organism evidence="11">
    <name type="scientific">Candidatus Kentrum sp. SD</name>
    <dbReference type="NCBI Taxonomy" id="2126332"/>
    <lineage>
        <taxon>Bacteria</taxon>
        <taxon>Pseudomonadati</taxon>
        <taxon>Pseudomonadota</taxon>
        <taxon>Gammaproteobacteria</taxon>
        <taxon>Candidatus Kentrum</taxon>
    </lineage>
</organism>
<dbReference type="NCBIfam" id="NF007031">
    <property type="entry name" value="PRK09496.1-2"/>
    <property type="match status" value="1"/>
</dbReference>
<dbReference type="GO" id="GO:0005886">
    <property type="term" value="C:plasma membrane"/>
    <property type="evidence" value="ECO:0007669"/>
    <property type="project" value="InterPro"/>
</dbReference>
<feature type="domain" description="RCK N-terminal" evidence="7">
    <location>
        <begin position="33"/>
        <end position="155"/>
    </location>
</feature>
<dbReference type="Gene3D" id="3.30.70.1450">
    <property type="entry name" value="Regulator of K+ conductance, C-terminal domain"/>
    <property type="match status" value="2"/>
</dbReference>
<dbReference type="NCBIfam" id="NF007030">
    <property type="entry name" value="PRK09496.1-1"/>
    <property type="match status" value="1"/>
</dbReference>
<dbReference type="NCBIfam" id="NF007039">
    <property type="entry name" value="PRK09496.3-2"/>
    <property type="match status" value="1"/>
</dbReference>
<evidence type="ECO:0000259" key="8">
    <source>
        <dbReference type="PROSITE" id="PS51202"/>
    </source>
</evidence>
<dbReference type="PRINTS" id="PR00335">
    <property type="entry name" value="KUPTAKETRKA"/>
</dbReference>
<sequence>MIRRLYTRHCPNVCQMPASSLHAPNVFQHLFMTMKIIILGAGRVGSSVAENLADEANDITVVDENTELLQELQDRLDIRTIVGHGAHPDILAQAGAKEAELVLAVTNSDETNMIACQIAHTLFQTPTKIARVRAAAYLDYPNLFDPGSVPIDVLISPEEIVTAYIQRLIKTPGALQVLRFAGEKISLVAVKAYYGGPLVGHELRALPSYMPGVDTRVVAIYRQGQAIIPQGSTTVEADDEVFFIAASENVQAVMGSLRKLDEPVKRIMIAGGGNIGTRLATALEANYQVKIIDRDEKTSRILSEKLAKTIVLRGDAADEDLLREESIDKTDVFCAVTSDDQVNILSAMLAKRMGAAKVMALINRSAYVDIVENTMIDIAISPQHATIGALLTHVRQADVVVVHSLRRGAAEAIEAITHGDSNTSKVIGKAVEDIPLPPDTTIGAIVRNEEVIIAHHDTVIHGEDHVILFLVDKKYVSDVEKLFQVDVTFL</sequence>
<dbReference type="AlphaFoldDB" id="A0A451BHJ0"/>
<evidence type="ECO:0000259" key="7">
    <source>
        <dbReference type="PROSITE" id="PS51201"/>
    </source>
</evidence>
<evidence type="ECO:0000256" key="4">
    <source>
        <dbReference type="ARBA" id="ARBA00022958"/>
    </source>
</evidence>
<dbReference type="InterPro" id="IPR050721">
    <property type="entry name" value="Trk_Ktr_HKT_K-transport"/>
</dbReference>
<evidence type="ECO:0000256" key="6">
    <source>
        <dbReference type="ARBA" id="ARBA00023065"/>
    </source>
</evidence>
<dbReference type="Gene3D" id="3.40.50.720">
    <property type="entry name" value="NAD(P)-binding Rossmann-like Domain"/>
    <property type="match status" value="2"/>
</dbReference>
<keyword evidence="5" id="KW-0520">NAD</keyword>
<dbReference type="FunFam" id="3.40.50.720:FF:000042">
    <property type="entry name" value="Trk system potassium transporter TrkA"/>
    <property type="match status" value="1"/>
</dbReference>
<keyword evidence="4" id="KW-0630">Potassium</keyword>
<dbReference type="InterPro" id="IPR006036">
    <property type="entry name" value="K_uptake_TrkA"/>
</dbReference>
<dbReference type="GO" id="GO:0015079">
    <property type="term" value="F:potassium ion transmembrane transporter activity"/>
    <property type="evidence" value="ECO:0007669"/>
    <property type="project" value="InterPro"/>
</dbReference>
<evidence type="ECO:0000256" key="1">
    <source>
        <dbReference type="ARBA" id="ARBA00017378"/>
    </source>
</evidence>
<dbReference type="InterPro" id="IPR036721">
    <property type="entry name" value="RCK_C_sf"/>
</dbReference>
<keyword evidence="3" id="KW-0633">Potassium transport</keyword>
<dbReference type="Pfam" id="PF02254">
    <property type="entry name" value="TrkA_N"/>
    <property type="match status" value="2"/>
</dbReference>
<evidence type="ECO:0000313" key="9">
    <source>
        <dbReference type="EMBL" id="VFK41560.1"/>
    </source>
</evidence>
<feature type="domain" description="RCK C-terminal" evidence="8">
    <location>
        <begin position="400"/>
        <end position="485"/>
    </location>
</feature>
<evidence type="ECO:0000256" key="3">
    <source>
        <dbReference type="ARBA" id="ARBA00022538"/>
    </source>
</evidence>
<feature type="domain" description="RCK N-terminal" evidence="7">
    <location>
        <begin position="264"/>
        <end position="380"/>
    </location>
</feature>
<evidence type="ECO:0000313" key="11">
    <source>
        <dbReference type="EMBL" id="VFK77708.1"/>
    </source>
</evidence>
<feature type="domain" description="RCK C-terminal" evidence="8">
    <location>
        <begin position="175"/>
        <end position="259"/>
    </location>
</feature>
<protein>
    <recommendedName>
        <fullName evidence="1">Trk system potassium uptake protein TrkA</fullName>
    </recommendedName>
</protein>
<dbReference type="PROSITE" id="PS51201">
    <property type="entry name" value="RCK_N"/>
    <property type="match status" value="2"/>
</dbReference>
<dbReference type="EMBL" id="CAADFU010000100">
    <property type="protein sequence ID" value="VFK47624.1"/>
    <property type="molecule type" value="Genomic_DNA"/>
</dbReference>
<reference evidence="11" key="1">
    <citation type="submission" date="2019-02" db="EMBL/GenBank/DDBJ databases">
        <authorList>
            <person name="Gruber-Vodicka R. H."/>
            <person name="Seah K. B. B."/>
        </authorList>
    </citation>
    <scope>NUCLEOTIDE SEQUENCE</scope>
    <source>
        <strain evidence="11">BECK_S127</strain>
        <strain evidence="10">BECK_S1320</strain>
        <strain evidence="9">BECK_S1321</strain>
    </source>
</reference>
<name>A0A451BHJ0_9GAMM</name>
<proteinExistence type="predicted"/>
<dbReference type="InterPro" id="IPR036291">
    <property type="entry name" value="NAD(P)-bd_dom_sf"/>
</dbReference>
<dbReference type="SUPFAM" id="SSF51735">
    <property type="entry name" value="NAD(P)-binding Rossmann-fold domains"/>
    <property type="match status" value="2"/>
</dbReference>
<evidence type="ECO:0000313" key="10">
    <source>
        <dbReference type="EMBL" id="VFK47624.1"/>
    </source>
</evidence>
<evidence type="ECO:0000256" key="5">
    <source>
        <dbReference type="ARBA" id="ARBA00023027"/>
    </source>
</evidence>
<dbReference type="FunFam" id="3.30.70.1450:FF:000001">
    <property type="entry name" value="Trk system potassium transporter TrkA"/>
    <property type="match status" value="1"/>
</dbReference>
<dbReference type="PANTHER" id="PTHR43833">
    <property type="entry name" value="POTASSIUM CHANNEL PROTEIN 2-RELATED-RELATED"/>
    <property type="match status" value="1"/>
</dbReference>
<evidence type="ECO:0000256" key="2">
    <source>
        <dbReference type="ARBA" id="ARBA00022448"/>
    </source>
</evidence>
<dbReference type="SUPFAM" id="SSF116726">
    <property type="entry name" value="TrkA C-terminal domain-like"/>
    <property type="match status" value="2"/>
</dbReference>
<dbReference type="NCBIfam" id="NF007032">
    <property type="entry name" value="PRK09496.1-4"/>
    <property type="match status" value="1"/>
</dbReference>
<dbReference type="PANTHER" id="PTHR43833:SF5">
    <property type="entry name" value="TRK SYSTEM POTASSIUM UPTAKE PROTEIN TRKA"/>
    <property type="match status" value="1"/>
</dbReference>
<keyword evidence="6" id="KW-0406">Ion transport</keyword>
<dbReference type="EMBL" id="CAADHB010000001">
    <property type="protein sequence ID" value="VFK77708.1"/>
    <property type="molecule type" value="Genomic_DNA"/>
</dbReference>